<dbReference type="RefSeq" id="WP_221696623.1">
    <property type="nucleotide sequence ID" value="NZ_CP116348.1"/>
</dbReference>
<keyword evidence="1" id="KW-0067">ATP-binding</keyword>
<keyword evidence="2" id="KW-1185">Reference proteome</keyword>
<sequence>MGTIRLKTNQHRLISNLRHAFNPQSMLGELLQNARRAGANQIHITVDDASITVSDDGAGIADMQSLIHIAESGWDPELQARENAFGMGVLSTLYFSTHLSVHSGAQAFSASTATIIRGDGIEVHAEDARIGTEIRLDGVQSPTAGVNLPAWVAQQLKRLCEAFPVPVFLNEKELVRPLANPALQWRETPVGRILLNLEASCVQWQCFLQGLPIGLPPRASNYHVVVLRDDMIAWLPDRQHLLNEADEYVRIQAAINQAYSQALIEAKERLPASEFIEHYAERCLSSSNADLLNDIPFVPLAWFRNWYDTPPGHCRFWERYHRTGISASEALKEVGVWCIDSEDDDQSTAEVYLSARKGFLLEETRLDSEHWLMSMVRTIRPEQVVVQHATRLYEDNHPSLADGALSLVLVEGLRVSLEGEPGEYPVHAVRRVDTLYLTVDVGSVTQLISDYMFDDRYDEASEAEDERTISTFIAIGSSQDPIRVISALLPDMLRYTPQPKLAGATVRLVFDDEGKLQTITN</sequence>
<geneLocation type="plasmid" evidence="1 2">
    <name>unnamed1</name>
</geneLocation>
<evidence type="ECO:0000313" key="2">
    <source>
        <dbReference type="Proteomes" id="UP001210538"/>
    </source>
</evidence>
<accession>A0AAX3LI29</accession>
<dbReference type="Proteomes" id="UP001210538">
    <property type="component" value="Plasmid unnamed1"/>
</dbReference>
<reference evidence="1 2" key="1">
    <citation type="submission" date="2023-01" db="EMBL/GenBank/DDBJ databases">
        <title>Genome sequence resource and annotation of Enterobacter ludwigii, an economically important pathogen of seedling wilt with strawberry.</title>
        <authorList>
            <person name="Xie Y."/>
        </authorList>
    </citation>
    <scope>NUCLEOTIDE SEQUENCE [LARGE SCALE GENOMIC DNA]</scope>
    <source>
        <strain evidence="1 2">CM-TZ4</strain>
        <plasmid evidence="1 2">unnamed1</plasmid>
    </source>
</reference>
<gene>
    <name evidence="1" type="ORF">PHA72_26655</name>
</gene>
<evidence type="ECO:0000313" key="1">
    <source>
        <dbReference type="EMBL" id="WCE15929.1"/>
    </source>
</evidence>
<keyword evidence="1" id="KW-0614">Plasmid</keyword>
<dbReference type="Gene3D" id="3.30.565.10">
    <property type="entry name" value="Histidine kinase-like ATPase, C-terminal domain"/>
    <property type="match status" value="1"/>
</dbReference>
<dbReference type="AlphaFoldDB" id="A0AAX3LI29"/>
<name>A0AAX3LI29_9ENTR</name>
<dbReference type="GO" id="GO:0005524">
    <property type="term" value="F:ATP binding"/>
    <property type="evidence" value="ECO:0007669"/>
    <property type="project" value="UniProtKB-KW"/>
</dbReference>
<dbReference type="SUPFAM" id="SSF55874">
    <property type="entry name" value="ATPase domain of HSP90 chaperone/DNA topoisomerase II/histidine kinase"/>
    <property type="match status" value="1"/>
</dbReference>
<dbReference type="InterPro" id="IPR036890">
    <property type="entry name" value="HATPase_C_sf"/>
</dbReference>
<protein>
    <submittedName>
        <fullName evidence="1">ATP-binding protein</fullName>
    </submittedName>
</protein>
<dbReference type="EMBL" id="CP116348">
    <property type="protein sequence ID" value="WCE15929.1"/>
    <property type="molecule type" value="Genomic_DNA"/>
</dbReference>
<organism evidence="1 2">
    <name type="scientific">Enterobacter ludwigii</name>
    <dbReference type="NCBI Taxonomy" id="299767"/>
    <lineage>
        <taxon>Bacteria</taxon>
        <taxon>Pseudomonadati</taxon>
        <taxon>Pseudomonadota</taxon>
        <taxon>Gammaproteobacteria</taxon>
        <taxon>Enterobacterales</taxon>
        <taxon>Enterobacteriaceae</taxon>
        <taxon>Enterobacter</taxon>
        <taxon>Enterobacter cloacae complex</taxon>
    </lineage>
</organism>
<proteinExistence type="predicted"/>
<dbReference type="Pfam" id="PF13589">
    <property type="entry name" value="HATPase_c_3"/>
    <property type="match status" value="1"/>
</dbReference>
<keyword evidence="1" id="KW-0547">Nucleotide-binding</keyword>